<feature type="transmembrane region" description="Helical" evidence="10">
    <location>
        <begin position="166"/>
        <end position="186"/>
    </location>
</feature>
<dbReference type="PANTHER" id="PTHR43298:SF2">
    <property type="entry name" value="FMN_FAD EXPORTER YEEO-RELATED"/>
    <property type="match status" value="1"/>
</dbReference>
<evidence type="ECO:0000313" key="11">
    <source>
        <dbReference type="EMBL" id="ASV73503.1"/>
    </source>
</evidence>
<evidence type="ECO:0000256" key="1">
    <source>
        <dbReference type="ARBA" id="ARBA00004651"/>
    </source>
</evidence>
<evidence type="ECO:0000313" key="12">
    <source>
        <dbReference type="Proteomes" id="UP000215086"/>
    </source>
</evidence>
<keyword evidence="12" id="KW-1185">Reference proteome</keyword>
<dbReference type="NCBIfam" id="TIGR00797">
    <property type="entry name" value="matE"/>
    <property type="match status" value="1"/>
</dbReference>
<feature type="transmembrane region" description="Helical" evidence="10">
    <location>
        <begin position="421"/>
        <end position="443"/>
    </location>
</feature>
<dbReference type="Proteomes" id="UP000215086">
    <property type="component" value="Chromosome"/>
</dbReference>
<evidence type="ECO:0000256" key="10">
    <source>
        <dbReference type="SAM" id="Phobius"/>
    </source>
</evidence>
<dbReference type="InterPro" id="IPR050222">
    <property type="entry name" value="MATE_MdtK"/>
</dbReference>
<dbReference type="OrthoDB" id="9805232at2"/>
<accession>A0A286RC07</accession>
<keyword evidence="3" id="KW-0050">Antiport</keyword>
<dbReference type="AlphaFoldDB" id="A0A286RC07"/>
<dbReference type="Pfam" id="PF01554">
    <property type="entry name" value="MatE"/>
    <property type="match status" value="2"/>
</dbReference>
<feature type="transmembrane region" description="Helical" evidence="10">
    <location>
        <begin position="360"/>
        <end position="384"/>
    </location>
</feature>
<dbReference type="InterPro" id="IPR048279">
    <property type="entry name" value="MdtK-like"/>
</dbReference>
<evidence type="ECO:0000256" key="6">
    <source>
        <dbReference type="ARBA" id="ARBA00022989"/>
    </source>
</evidence>
<evidence type="ECO:0000256" key="8">
    <source>
        <dbReference type="ARBA" id="ARBA00023136"/>
    </source>
</evidence>
<feature type="transmembrane region" description="Helical" evidence="10">
    <location>
        <begin position="287"/>
        <end position="307"/>
    </location>
</feature>
<dbReference type="GO" id="GO:0015297">
    <property type="term" value="F:antiporter activity"/>
    <property type="evidence" value="ECO:0007669"/>
    <property type="project" value="UniProtKB-KW"/>
</dbReference>
<protein>
    <recommendedName>
        <fullName evidence="9">Multidrug-efflux transporter</fullName>
    </recommendedName>
</protein>
<keyword evidence="8 10" id="KW-0472">Membrane</keyword>
<dbReference type="EMBL" id="CP018477">
    <property type="protein sequence ID" value="ASV73503.1"/>
    <property type="molecule type" value="Genomic_DNA"/>
</dbReference>
<dbReference type="PIRSF" id="PIRSF006603">
    <property type="entry name" value="DinF"/>
    <property type="match status" value="1"/>
</dbReference>
<feature type="transmembrane region" description="Helical" evidence="10">
    <location>
        <begin position="60"/>
        <end position="82"/>
    </location>
</feature>
<proteinExistence type="predicted"/>
<dbReference type="PANTHER" id="PTHR43298">
    <property type="entry name" value="MULTIDRUG RESISTANCE PROTEIN NORM-RELATED"/>
    <property type="match status" value="1"/>
</dbReference>
<feature type="transmembrane region" description="Helical" evidence="10">
    <location>
        <begin position="94"/>
        <end position="116"/>
    </location>
</feature>
<dbReference type="KEGG" id="ttf:THTE_0901"/>
<evidence type="ECO:0000256" key="3">
    <source>
        <dbReference type="ARBA" id="ARBA00022449"/>
    </source>
</evidence>
<feature type="transmembrane region" description="Helical" evidence="10">
    <location>
        <begin position="319"/>
        <end position="340"/>
    </location>
</feature>
<dbReference type="RefSeq" id="WP_095414085.1">
    <property type="nucleotide sequence ID" value="NZ_CP018477.1"/>
</dbReference>
<keyword evidence="4" id="KW-1003">Cell membrane</keyword>
<dbReference type="CDD" id="cd13133">
    <property type="entry name" value="MATE_like_7"/>
    <property type="match status" value="1"/>
</dbReference>
<dbReference type="GO" id="GO:0005886">
    <property type="term" value="C:plasma membrane"/>
    <property type="evidence" value="ECO:0007669"/>
    <property type="project" value="UniProtKB-SubCell"/>
</dbReference>
<evidence type="ECO:0000256" key="4">
    <source>
        <dbReference type="ARBA" id="ARBA00022475"/>
    </source>
</evidence>
<dbReference type="InterPro" id="IPR002528">
    <property type="entry name" value="MATE_fam"/>
</dbReference>
<organism evidence="11 12">
    <name type="scientific">Thermogutta terrifontis</name>
    <dbReference type="NCBI Taxonomy" id="1331910"/>
    <lineage>
        <taxon>Bacteria</taxon>
        <taxon>Pseudomonadati</taxon>
        <taxon>Planctomycetota</taxon>
        <taxon>Planctomycetia</taxon>
        <taxon>Pirellulales</taxon>
        <taxon>Thermoguttaceae</taxon>
        <taxon>Thermogutta</taxon>
    </lineage>
</organism>
<evidence type="ECO:0000256" key="5">
    <source>
        <dbReference type="ARBA" id="ARBA00022692"/>
    </source>
</evidence>
<comment type="subcellular location">
    <subcellularLocation>
        <location evidence="1">Cell membrane</location>
        <topology evidence="1">Multi-pass membrane protein</topology>
    </subcellularLocation>
</comment>
<gene>
    <name evidence="11" type="ORF">THTE_0901</name>
</gene>
<sequence>MLRRWRRWWLQPCGARAVLALALPLVISFASWTVMNFTDRMFLVWYDTSAVAAVLPAGMVQWTLVSFAMGLVSYVTTFVAQYEGAKRRHRIGPVIGQGLWLSLFFLPPLMLTIPLARWMFLAVGHPPHLAELEARYYQVAMLSAGAMLFSAVQAGFFTGRGDTRSVMLVDTAAAVINLVLDYLWIFGKLGFPEGGLEGAAWASTVAQWFKVLCYLALMSSSRYAEYRLADARRLEWPLLRRLWYFGAPNGWQWFLEGAGFTGFLLLVGRLGEEATAASNLAFNVNSLAFIPPLGLSIAVTTLVGQELGANRPRRAERAAWTAFQLAALYTGVLAVAYVFIPDVFLFAYSAGAAGESFDALRPTVILLLKFVAAYCLFDAMNLIFSGALRGAGDTRFILRVGVLMCPIPAVLTWLGTEWFGAGLIFSWVVLTLWTCALGLIYLLRFVQGHWREMRVIEPAVIEDSLEVGVSGAVAELESVSALAKDVD</sequence>
<evidence type="ECO:0000256" key="9">
    <source>
        <dbReference type="ARBA" id="ARBA00031636"/>
    </source>
</evidence>
<keyword evidence="6 10" id="KW-1133">Transmembrane helix</keyword>
<feature type="transmembrane region" description="Helical" evidence="10">
    <location>
        <begin position="198"/>
        <end position="217"/>
    </location>
</feature>
<feature type="transmembrane region" description="Helical" evidence="10">
    <location>
        <begin position="396"/>
        <end position="415"/>
    </location>
</feature>
<evidence type="ECO:0000256" key="2">
    <source>
        <dbReference type="ARBA" id="ARBA00022448"/>
    </source>
</evidence>
<evidence type="ECO:0000256" key="7">
    <source>
        <dbReference type="ARBA" id="ARBA00023065"/>
    </source>
</evidence>
<reference evidence="11 12" key="1">
    <citation type="journal article" name="Front. Microbiol.">
        <title>Sugar Metabolism of the First Thermophilic Planctomycete Thermogutta terrifontis: Comparative Genomic and Transcriptomic Approaches.</title>
        <authorList>
            <person name="Elcheninov A.G."/>
            <person name="Menzel P."/>
            <person name="Gudbergsdottir S.R."/>
            <person name="Slesarev A.I."/>
            <person name="Kadnikov V.V."/>
            <person name="Krogh A."/>
            <person name="Bonch-Osmolovskaya E.A."/>
            <person name="Peng X."/>
            <person name="Kublanov I.V."/>
        </authorList>
    </citation>
    <scope>NUCLEOTIDE SEQUENCE [LARGE SCALE GENOMIC DNA]</scope>
    <source>
        <strain evidence="11 12">R1</strain>
    </source>
</reference>
<feature type="transmembrane region" description="Helical" evidence="10">
    <location>
        <begin position="242"/>
        <end position="267"/>
    </location>
</feature>
<keyword evidence="2" id="KW-0813">Transport</keyword>
<dbReference type="GO" id="GO:0042910">
    <property type="term" value="F:xenobiotic transmembrane transporter activity"/>
    <property type="evidence" value="ECO:0007669"/>
    <property type="project" value="InterPro"/>
</dbReference>
<dbReference type="GO" id="GO:0006811">
    <property type="term" value="P:monoatomic ion transport"/>
    <property type="evidence" value="ECO:0007669"/>
    <property type="project" value="UniProtKB-KW"/>
</dbReference>
<feature type="transmembrane region" description="Helical" evidence="10">
    <location>
        <begin position="136"/>
        <end position="159"/>
    </location>
</feature>
<keyword evidence="5 10" id="KW-0812">Transmembrane</keyword>
<keyword evidence="7" id="KW-0406">Ion transport</keyword>
<name>A0A286RC07_9BACT</name>